<gene>
    <name evidence="1" type="ORF">ABLV49_09025</name>
</gene>
<dbReference type="EMBL" id="CP157675">
    <property type="protein sequence ID" value="XBP71917.1"/>
    <property type="molecule type" value="Genomic_DNA"/>
</dbReference>
<proteinExistence type="predicted"/>
<accession>A0AAU7LWF5</accession>
<sequence>MELKSWLEGESGRAVKLAAALKVYPSFVSKIANGTKPVPFEQCMPIERATEGAVTRRDLKPDDYLIHWPELAYAHTEIAQPAINAVAVIQTSIKHVEAVAVAAIRDEASQATAEIKHVATELLVQGAATSELTNSALPGNKVLINNRRTGFVRRIEDRVRLGLDIGSAGQGV</sequence>
<dbReference type="RefSeq" id="WP_349281253.1">
    <property type="nucleotide sequence ID" value="NZ_CBCSCU010000004.1"/>
</dbReference>
<reference evidence="1" key="1">
    <citation type="submission" date="2024-05" db="EMBL/GenBank/DDBJ databases">
        <authorList>
            <person name="Bunk B."/>
            <person name="Swiderski J."/>
            <person name="Sproer C."/>
            <person name="Thiel V."/>
        </authorList>
    </citation>
    <scope>NUCLEOTIDE SEQUENCE</scope>
    <source>
        <strain evidence="1">DSM 17735</strain>
    </source>
</reference>
<dbReference type="AlphaFoldDB" id="A0AAU7LWF5"/>
<protein>
    <submittedName>
        <fullName evidence="1">YdaS family helix-turn-helix protein</fullName>
    </submittedName>
</protein>
<dbReference type="Gene3D" id="1.10.260.40">
    <property type="entry name" value="lambda repressor-like DNA-binding domains"/>
    <property type="match status" value="1"/>
</dbReference>
<dbReference type="InterPro" id="IPR031856">
    <property type="entry name" value="YdaS_toxin-like"/>
</dbReference>
<dbReference type="GO" id="GO:0003677">
    <property type="term" value="F:DNA binding"/>
    <property type="evidence" value="ECO:0007669"/>
    <property type="project" value="InterPro"/>
</dbReference>
<dbReference type="SUPFAM" id="SSF47413">
    <property type="entry name" value="lambda repressor-like DNA-binding domains"/>
    <property type="match status" value="1"/>
</dbReference>
<dbReference type="InterPro" id="IPR010982">
    <property type="entry name" value="Lambda_DNA-bd_dom_sf"/>
</dbReference>
<evidence type="ECO:0000313" key="1">
    <source>
        <dbReference type="EMBL" id="XBP71917.1"/>
    </source>
</evidence>
<dbReference type="Pfam" id="PF15943">
    <property type="entry name" value="YdaS_toxin"/>
    <property type="match status" value="1"/>
</dbReference>
<organism evidence="1">
    <name type="scientific">Polaromonas hydrogenivorans</name>
    <dbReference type="NCBI Taxonomy" id="335476"/>
    <lineage>
        <taxon>Bacteria</taxon>
        <taxon>Pseudomonadati</taxon>
        <taxon>Pseudomonadota</taxon>
        <taxon>Betaproteobacteria</taxon>
        <taxon>Burkholderiales</taxon>
        <taxon>Comamonadaceae</taxon>
        <taxon>Polaromonas</taxon>
    </lineage>
</organism>
<name>A0AAU7LWF5_9BURK</name>